<dbReference type="RefSeq" id="WP_118160650.1">
    <property type="nucleotide sequence ID" value="NZ_QRYC01000025.1"/>
</dbReference>
<sequence length="57" mass="6076">MSSPQSTLGWKLPPVSLAGMWLEEAGFEVGDFARIVVLDGVLVVSCELLPGNENQMG</sequence>
<accession>A0A412TM12</accession>
<dbReference type="Proteomes" id="UP000284243">
    <property type="component" value="Unassembled WGS sequence"/>
</dbReference>
<dbReference type="Pfam" id="PF08845">
    <property type="entry name" value="SymE_toxin"/>
    <property type="match status" value="1"/>
</dbReference>
<dbReference type="GO" id="GO:0003723">
    <property type="term" value="F:RNA binding"/>
    <property type="evidence" value="ECO:0007669"/>
    <property type="project" value="InterPro"/>
</dbReference>
<evidence type="ECO:0000313" key="2">
    <source>
        <dbReference type="EMBL" id="RGU54812.1"/>
    </source>
</evidence>
<name>A0A412TM12_9BACT</name>
<proteinExistence type="predicted"/>
<organism evidence="2 3">
    <name type="scientific">Odoribacter splanchnicus</name>
    <dbReference type="NCBI Taxonomy" id="28118"/>
    <lineage>
        <taxon>Bacteria</taxon>
        <taxon>Pseudomonadati</taxon>
        <taxon>Bacteroidota</taxon>
        <taxon>Bacteroidia</taxon>
        <taxon>Bacteroidales</taxon>
        <taxon>Odoribacteraceae</taxon>
        <taxon>Odoribacter</taxon>
    </lineage>
</organism>
<dbReference type="AlphaFoldDB" id="A0A412TM12"/>
<dbReference type="EMBL" id="QRYC01000025">
    <property type="protein sequence ID" value="RGU54812.1"/>
    <property type="molecule type" value="Genomic_DNA"/>
</dbReference>
<evidence type="ECO:0000313" key="3">
    <source>
        <dbReference type="Proteomes" id="UP000284243"/>
    </source>
</evidence>
<dbReference type="InterPro" id="IPR014944">
    <property type="entry name" value="Toxin_SymE-like"/>
</dbReference>
<evidence type="ECO:0000259" key="1">
    <source>
        <dbReference type="Pfam" id="PF08845"/>
    </source>
</evidence>
<feature type="domain" description="Toxin SymE-like" evidence="1">
    <location>
        <begin position="13"/>
        <end position="45"/>
    </location>
</feature>
<dbReference type="GO" id="GO:0016070">
    <property type="term" value="P:RNA metabolic process"/>
    <property type="evidence" value="ECO:0007669"/>
    <property type="project" value="InterPro"/>
</dbReference>
<protein>
    <submittedName>
        <fullName evidence="2">Type I addiction module toxin, SymE family</fullName>
    </submittedName>
</protein>
<comment type="caution">
    <text evidence="2">The sequence shown here is derived from an EMBL/GenBank/DDBJ whole genome shotgun (WGS) entry which is preliminary data.</text>
</comment>
<gene>
    <name evidence="2" type="ORF">DWW57_14590</name>
</gene>
<dbReference type="GO" id="GO:0016788">
    <property type="term" value="F:hydrolase activity, acting on ester bonds"/>
    <property type="evidence" value="ECO:0007669"/>
    <property type="project" value="InterPro"/>
</dbReference>
<reference evidence="2 3" key="1">
    <citation type="submission" date="2018-08" db="EMBL/GenBank/DDBJ databases">
        <title>A genome reference for cultivated species of the human gut microbiota.</title>
        <authorList>
            <person name="Zou Y."/>
            <person name="Xue W."/>
            <person name="Luo G."/>
        </authorList>
    </citation>
    <scope>NUCLEOTIDE SEQUENCE [LARGE SCALE GENOMIC DNA]</scope>
    <source>
        <strain evidence="2 3">AF16-14</strain>
    </source>
</reference>
<dbReference type="GO" id="GO:0005737">
    <property type="term" value="C:cytoplasm"/>
    <property type="evidence" value="ECO:0007669"/>
    <property type="project" value="InterPro"/>
</dbReference>